<proteinExistence type="predicted"/>
<organism evidence="2 3">
    <name type="scientific">Croceibacterium salegens</name>
    <dbReference type="NCBI Taxonomy" id="1737568"/>
    <lineage>
        <taxon>Bacteria</taxon>
        <taxon>Pseudomonadati</taxon>
        <taxon>Pseudomonadota</taxon>
        <taxon>Alphaproteobacteria</taxon>
        <taxon>Sphingomonadales</taxon>
        <taxon>Erythrobacteraceae</taxon>
        <taxon>Croceibacterium</taxon>
    </lineage>
</organism>
<dbReference type="RefSeq" id="WP_159795718.1">
    <property type="nucleotide sequence ID" value="NZ_WTYM01000046.1"/>
</dbReference>
<keyword evidence="3" id="KW-1185">Reference proteome</keyword>
<sequence>MTGMPIWYELMTPDPAAVASFYKAVGGWTIPDGGGRSANGSEYRMMIRPDGGALGGVLTLSEEMAAHGTKPAWVPYFHVADVDASIEALKAAGGAMHMPATDLPVGRMAMVSDPQGAPFYMMLPIPPEGDPDAKSDVFDQMRVGHVAWNELNTDDAPGQEAFYTGLLGWTISGEMPMPGDNTYHFLECEGTGIGAIGSMKPEGAPTMWQFYLRVLDIGAAQAAVEATGGKVLNGLHEVPGDDVIIIATDPAGARVGFVGKKGE</sequence>
<dbReference type="CDD" id="cd07247">
    <property type="entry name" value="SgaA_N_like"/>
    <property type="match status" value="2"/>
</dbReference>
<evidence type="ECO:0000259" key="1">
    <source>
        <dbReference type="PROSITE" id="PS51819"/>
    </source>
</evidence>
<feature type="domain" description="VOC" evidence="1">
    <location>
        <begin position="142"/>
        <end position="260"/>
    </location>
</feature>
<dbReference type="InterPro" id="IPR052164">
    <property type="entry name" value="Anthracycline_SecMetBiosynth"/>
</dbReference>
<dbReference type="AlphaFoldDB" id="A0A6I4SW41"/>
<dbReference type="Gene3D" id="3.10.180.10">
    <property type="entry name" value="2,3-Dihydroxybiphenyl 1,2-Dioxygenase, domain 1"/>
    <property type="match status" value="2"/>
</dbReference>
<evidence type="ECO:0000313" key="3">
    <source>
        <dbReference type="Proteomes" id="UP000433652"/>
    </source>
</evidence>
<dbReference type="InterPro" id="IPR004360">
    <property type="entry name" value="Glyas_Fos-R_dOase_dom"/>
</dbReference>
<comment type="caution">
    <text evidence="2">The sequence shown here is derived from an EMBL/GenBank/DDBJ whole genome shotgun (WGS) entry which is preliminary data.</text>
</comment>
<accession>A0A6I4SW41</accession>
<dbReference type="PROSITE" id="PS51819">
    <property type="entry name" value="VOC"/>
    <property type="match status" value="2"/>
</dbReference>
<dbReference type="SUPFAM" id="SSF54593">
    <property type="entry name" value="Glyoxalase/Bleomycin resistance protein/Dihydroxybiphenyl dioxygenase"/>
    <property type="match status" value="2"/>
</dbReference>
<feature type="domain" description="VOC" evidence="1">
    <location>
        <begin position="4"/>
        <end position="124"/>
    </location>
</feature>
<dbReference type="Pfam" id="PF00903">
    <property type="entry name" value="Glyoxalase"/>
    <property type="match status" value="2"/>
</dbReference>
<reference evidence="2 3" key="1">
    <citation type="submission" date="2019-12" db="EMBL/GenBank/DDBJ databases">
        <title>Genomic-based taxomic classification of the family Erythrobacteraceae.</title>
        <authorList>
            <person name="Xu L."/>
        </authorList>
    </citation>
    <scope>NUCLEOTIDE SEQUENCE [LARGE SCALE GENOMIC DNA]</scope>
    <source>
        <strain evidence="2 3">MCCC 1K01500</strain>
    </source>
</reference>
<dbReference type="InterPro" id="IPR029068">
    <property type="entry name" value="Glyas_Bleomycin-R_OHBP_Dase"/>
</dbReference>
<dbReference type="PANTHER" id="PTHR33993">
    <property type="entry name" value="GLYOXALASE-RELATED"/>
    <property type="match status" value="1"/>
</dbReference>
<dbReference type="PANTHER" id="PTHR33993:SF14">
    <property type="entry name" value="GB|AAF24581.1"/>
    <property type="match status" value="1"/>
</dbReference>
<dbReference type="EMBL" id="WTYM01000046">
    <property type="protein sequence ID" value="MXO60235.1"/>
    <property type="molecule type" value="Genomic_DNA"/>
</dbReference>
<dbReference type="InterPro" id="IPR037523">
    <property type="entry name" value="VOC_core"/>
</dbReference>
<evidence type="ECO:0000313" key="2">
    <source>
        <dbReference type="EMBL" id="MXO60235.1"/>
    </source>
</evidence>
<dbReference type="OrthoDB" id="9793039at2"/>
<name>A0A6I4SW41_9SPHN</name>
<dbReference type="Proteomes" id="UP000433652">
    <property type="component" value="Unassembled WGS sequence"/>
</dbReference>
<gene>
    <name evidence="2" type="ORF">GRI89_11865</name>
</gene>
<protein>
    <submittedName>
        <fullName evidence="2">VOC family protein</fullName>
    </submittedName>
</protein>